<keyword evidence="7" id="KW-0066">ATP synthesis</keyword>
<comment type="similarity">
    <text evidence="3">Belongs to the ATPase epsilon chain family.</text>
</comment>
<keyword evidence="5" id="KW-0406">Ion transport</keyword>
<evidence type="ECO:0000256" key="5">
    <source>
        <dbReference type="ARBA" id="ARBA00023065"/>
    </source>
</evidence>
<proteinExistence type="inferred from homology"/>
<dbReference type="AlphaFoldDB" id="A0AAE3MG46"/>
<comment type="subcellular location">
    <subcellularLocation>
        <location evidence="2">Endomembrane system</location>
        <topology evidence="2">Peripheral membrane protein</topology>
    </subcellularLocation>
</comment>
<sequence length="84" mass="9195">MDLNLEIITPQKILYSADVGLIQLPGINGSFTVLKNHAAIVSKLVKGKIRVIGKDGKESFFNCANGIFECKNNKATILLDSYKI</sequence>
<evidence type="ECO:0000313" key="9">
    <source>
        <dbReference type="EMBL" id="MCW3806402.1"/>
    </source>
</evidence>
<dbReference type="InterPro" id="IPR001469">
    <property type="entry name" value="ATP_synth_F1_dsu/esu"/>
</dbReference>
<dbReference type="SUPFAM" id="SSF51344">
    <property type="entry name" value="Epsilon subunit of F1F0-ATP synthase N-terminal domain"/>
    <property type="match status" value="1"/>
</dbReference>
<keyword evidence="4" id="KW-0813">Transport</keyword>
<evidence type="ECO:0000256" key="4">
    <source>
        <dbReference type="ARBA" id="ARBA00022448"/>
    </source>
</evidence>
<comment type="function">
    <text evidence="1">Produces ATP from ADP in the presence of a proton gradient across the membrane.</text>
</comment>
<evidence type="ECO:0000313" key="10">
    <source>
        <dbReference type="Proteomes" id="UP001207408"/>
    </source>
</evidence>
<dbReference type="Gene3D" id="2.60.15.10">
    <property type="entry name" value="F0F1 ATP synthase delta/epsilon subunit, N-terminal"/>
    <property type="match status" value="1"/>
</dbReference>
<accession>A0AAE3MG46</accession>
<dbReference type="InterPro" id="IPR020546">
    <property type="entry name" value="ATP_synth_F1_dsu/esu_N"/>
</dbReference>
<protein>
    <submittedName>
        <fullName evidence="9">F0F1 ATP synthase subunit epsilon</fullName>
    </submittedName>
</protein>
<name>A0AAE3MG46_9BACT</name>
<evidence type="ECO:0000256" key="2">
    <source>
        <dbReference type="ARBA" id="ARBA00004184"/>
    </source>
</evidence>
<comment type="caution">
    <text evidence="9">The sequence shown here is derived from an EMBL/GenBank/DDBJ whole genome shotgun (WGS) entry which is preliminary data.</text>
</comment>
<evidence type="ECO:0000256" key="1">
    <source>
        <dbReference type="ARBA" id="ARBA00003543"/>
    </source>
</evidence>
<dbReference type="GO" id="GO:0046933">
    <property type="term" value="F:proton-transporting ATP synthase activity, rotational mechanism"/>
    <property type="evidence" value="ECO:0007669"/>
    <property type="project" value="InterPro"/>
</dbReference>
<reference evidence="9" key="1">
    <citation type="submission" date="2022-10" db="EMBL/GenBank/DDBJ databases">
        <authorList>
            <person name="Yu W.X."/>
        </authorList>
    </citation>
    <scope>NUCLEOTIDE SEQUENCE</scope>
    <source>
        <strain evidence="9">D04</strain>
    </source>
</reference>
<feature type="domain" description="ATP synthase F1 complex delta/epsilon subunit N-terminal" evidence="8">
    <location>
        <begin position="3"/>
        <end position="81"/>
    </location>
</feature>
<dbReference type="Proteomes" id="UP001207408">
    <property type="component" value="Unassembled WGS sequence"/>
</dbReference>
<keyword evidence="6" id="KW-0472">Membrane</keyword>
<dbReference type="GO" id="GO:0012505">
    <property type="term" value="C:endomembrane system"/>
    <property type="evidence" value="ECO:0007669"/>
    <property type="project" value="UniProtKB-SubCell"/>
</dbReference>
<dbReference type="RefSeq" id="WP_301199812.1">
    <property type="nucleotide sequence ID" value="NZ_JAPDPI010000024.1"/>
</dbReference>
<evidence type="ECO:0000256" key="3">
    <source>
        <dbReference type="ARBA" id="ARBA00005712"/>
    </source>
</evidence>
<evidence type="ECO:0000256" key="6">
    <source>
        <dbReference type="ARBA" id="ARBA00023136"/>
    </source>
</evidence>
<gene>
    <name evidence="9" type="ORF">OM074_12275</name>
</gene>
<organism evidence="9 10">
    <name type="scientific">Plebeiibacterium marinum</name>
    <dbReference type="NCBI Taxonomy" id="2992111"/>
    <lineage>
        <taxon>Bacteria</taxon>
        <taxon>Pseudomonadati</taxon>
        <taxon>Bacteroidota</taxon>
        <taxon>Bacteroidia</taxon>
        <taxon>Marinilabiliales</taxon>
        <taxon>Marinilabiliaceae</taxon>
        <taxon>Plebeiibacterium</taxon>
    </lineage>
</organism>
<dbReference type="CDD" id="cd12152">
    <property type="entry name" value="F1-ATPase_delta"/>
    <property type="match status" value="1"/>
</dbReference>
<dbReference type="InterPro" id="IPR036771">
    <property type="entry name" value="ATPsynth_dsu/esu_N"/>
</dbReference>
<dbReference type="EMBL" id="JAPDPI010000024">
    <property type="protein sequence ID" value="MCW3806402.1"/>
    <property type="molecule type" value="Genomic_DNA"/>
</dbReference>
<keyword evidence="10" id="KW-1185">Reference proteome</keyword>
<dbReference type="Pfam" id="PF02823">
    <property type="entry name" value="ATP-synt_DE_N"/>
    <property type="match status" value="1"/>
</dbReference>
<keyword evidence="7" id="KW-0139">CF(1)</keyword>
<dbReference type="GO" id="GO:0045259">
    <property type="term" value="C:proton-transporting ATP synthase complex"/>
    <property type="evidence" value="ECO:0007669"/>
    <property type="project" value="UniProtKB-KW"/>
</dbReference>
<evidence type="ECO:0000259" key="8">
    <source>
        <dbReference type="Pfam" id="PF02823"/>
    </source>
</evidence>
<evidence type="ECO:0000256" key="7">
    <source>
        <dbReference type="ARBA" id="ARBA00023196"/>
    </source>
</evidence>